<proteinExistence type="predicted"/>
<reference evidence="1 2" key="1">
    <citation type="journal article" date="2021" name="Sci. Rep.">
        <title>The genome of the diatom Chaetoceros tenuissimus carries an ancient integrated fragment of an extant virus.</title>
        <authorList>
            <person name="Hongo Y."/>
            <person name="Kimura K."/>
            <person name="Takaki Y."/>
            <person name="Yoshida Y."/>
            <person name="Baba S."/>
            <person name="Kobayashi G."/>
            <person name="Nagasaki K."/>
            <person name="Hano T."/>
            <person name="Tomaru Y."/>
        </authorList>
    </citation>
    <scope>NUCLEOTIDE SEQUENCE [LARGE SCALE GENOMIC DNA]</scope>
    <source>
        <strain evidence="1 2">NIES-3715</strain>
    </source>
</reference>
<evidence type="ECO:0000313" key="2">
    <source>
        <dbReference type="Proteomes" id="UP001054902"/>
    </source>
</evidence>
<accession>A0AAD3DCK7</accession>
<comment type="caution">
    <text evidence="1">The sequence shown here is derived from an EMBL/GenBank/DDBJ whole genome shotgun (WGS) entry which is preliminary data.</text>
</comment>
<dbReference type="EMBL" id="BLLK01000075">
    <property type="protein sequence ID" value="GFH61826.1"/>
    <property type="molecule type" value="Genomic_DNA"/>
</dbReference>
<protein>
    <submittedName>
        <fullName evidence="1">Uncharacterized protein</fullName>
    </submittedName>
</protein>
<dbReference type="AlphaFoldDB" id="A0AAD3DCK7"/>
<evidence type="ECO:0000313" key="1">
    <source>
        <dbReference type="EMBL" id="GFH61826.1"/>
    </source>
</evidence>
<gene>
    <name evidence="1" type="ORF">CTEN210_18302</name>
</gene>
<dbReference type="Proteomes" id="UP001054902">
    <property type="component" value="Unassembled WGS sequence"/>
</dbReference>
<organism evidence="1 2">
    <name type="scientific">Chaetoceros tenuissimus</name>
    <dbReference type="NCBI Taxonomy" id="426638"/>
    <lineage>
        <taxon>Eukaryota</taxon>
        <taxon>Sar</taxon>
        <taxon>Stramenopiles</taxon>
        <taxon>Ochrophyta</taxon>
        <taxon>Bacillariophyta</taxon>
        <taxon>Coscinodiscophyceae</taxon>
        <taxon>Chaetocerotophycidae</taxon>
        <taxon>Chaetocerotales</taxon>
        <taxon>Chaetocerotaceae</taxon>
        <taxon>Chaetoceros</taxon>
    </lineage>
</organism>
<name>A0AAD3DCK7_9STRA</name>
<sequence>MSNAGNPITTWIKNGMEPYANRESYMTDRVAETSIAAQKICDERHGPFRSYNNVSNSRKSKDFGHLYLAQSAFKGKDEGCVNSFKSMRYYQEQSKSYRDELLKEVSEA</sequence>
<keyword evidence="2" id="KW-1185">Reference proteome</keyword>